<dbReference type="InterPro" id="IPR050238">
    <property type="entry name" value="DNA_Rep/Repair_Clamp_Loader"/>
</dbReference>
<evidence type="ECO:0000256" key="1">
    <source>
        <dbReference type="ARBA" id="ARBA00004123"/>
    </source>
</evidence>
<dbReference type="SMART" id="SM00382">
    <property type="entry name" value="AAA"/>
    <property type="match status" value="1"/>
</dbReference>
<dbReference type="InterPro" id="IPR008921">
    <property type="entry name" value="DNA_pol3_clamp-load_cplx_C"/>
</dbReference>
<evidence type="ECO:0000256" key="2">
    <source>
        <dbReference type="ARBA" id="ARBA00005378"/>
    </source>
</evidence>
<dbReference type="SUPFAM" id="SSF52540">
    <property type="entry name" value="P-loop containing nucleoside triphosphate hydrolases"/>
    <property type="match status" value="1"/>
</dbReference>
<evidence type="ECO:0000313" key="8">
    <source>
        <dbReference type="Proteomes" id="UP000193719"/>
    </source>
</evidence>
<reference evidence="7 8" key="2">
    <citation type="submission" date="2016-08" db="EMBL/GenBank/DDBJ databases">
        <title>Pervasive Adenine N6-methylation of Active Genes in Fungi.</title>
        <authorList>
            <consortium name="DOE Joint Genome Institute"/>
            <person name="Mondo S.J."/>
            <person name="Dannebaum R.O."/>
            <person name="Kuo R.C."/>
            <person name="Labutti K."/>
            <person name="Haridas S."/>
            <person name="Kuo A."/>
            <person name="Salamov A."/>
            <person name="Ahrendt S.R."/>
            <person name="Lipzen A."/>
            <person name="Sullivan W."/>
            <person name="Andreopoulos W.B."/>
            <person name="Clum A."/>
            <person name="Lindquist E."/>
            <person name="Daum C."/>
            <person name="Ramamoorthy G.K."/>
            <person name="Gryganskyi A."/>
            <person name="Culley D."/>
            <person name="Magnuson J.K."/>
            <person name="James T.Y."/>
            <person name="O'Malley M.A."/>
            <person name="Stajich J.E."/>
            <person name="Spatafora J.W."/>
            <person name="Visel A."/>
            <person name="Grigoriev I.V."/>
        </authorList>
    </citation>
    <scope>NUCLEOTIDE SEQUENCE [LARGE SCALE GENOMIC DNA]</scope>
    <source>
        <strain evidence="8">finn</strain>
    </source>
</reference>
<dbReference type="GO" id="GO:0006281">
    <property type="term" value="P:DNA repair"/>
    <property type="evidence" value="ECO:0007669"/>
    <property type="project" value="UniProtKB-ARBA"/>
</dbReference>
<dbReference type="GO" id="GO:0031391">
    <property type="term" value="C:Elg1 RFC-like complex"/>
    <property type="evidence" value="ECO:0007669"/>
    <property type="project" value="UniProtKB-ARBA"/>
</dbReference>
<dbReference type="STRING" id="1754191.A0A1Y1V2N0"/>
<dbReference type="Pfam" id="PF21960">
    <property type="entry name" value="RCF1-5-like_lid"/>
    <property type="match status" value="1"/>
</dbReference>
<evidence type="ECO:0000256" key="5">
    <source>
        <dbReference type="ARBA" id="ARBA00070185"/>
    </source>
</evidence>
<dbReference type="GO" id="GO:0005663">
    <property type="term" value="C:DNA replication factor C complex"/>
    <property type="evidence" value="ECO:0007669"/>
    <property type="project" value="TreeGrafter"/>
</dbReference>
<evidence type="ECO:0000256" key="4">
    <source>
        <dbReference type="ARBA" id="ARBA00023242"/>
    </source>
</evidence>
<gene>
    <name evidence="7" type="ORF">BCR36DRAFT_332373</name>
</gene>
<dbReference type="Proteomes" id="UP000193719">
    <property type="component" value="Unassembled WGS sequence"/>
</dbReference>
<comment type="similarity">
    <text evidence="2">Belongs to the activator 1 small subunits family.</text>
</comment>
<dbReference type="Pfam" id="PF13177">
    <property type="entry name" value="DNA_pol3_delta2"/>
    <property type="match status" value="1"/>
</dbReference>
<dbReference type="CDD" id="cd00009">
    <property type="entry name" value="AAA"/>
    <property type="match status" value="1"/>
</dbReference>
<feature type="domain" description="AAA+ ATPase" evidence="6">
    <location>
        <begin position="33"/>
        <end position="187"/>
    </location>
</feature>
<protein>
    <recommendedName>
        <fullName evidence="5">Replication factor C subunit 5</fullName>
    </recommendedName>
</protein>
<dbReference type="PANTHER" id="PTHR11669">
    <property type="entry name" value="REPLICATION FACTOR C / DNA POLYMERASE III GAMMA-TAU SUBUNIT"/>
    <property type="match status" value="1"/>
</dbReference>
<dbReference type="GO" id="GO:0003689">
    <property type="term" value="F:DNA clamp loader activity"/>
    <property type="evidence" value="ECO:0007669"/>
    <property type="project" value="TreeGrafter"/>
</dbReference>
<dbReference type="FunFam" id="1.10.8.60:FF:000030">
    <property type="entry name" value="replication factor C subunit 3"/>
    <property type="match status" value="1"/>
</dbReference>
<dbReference type="Pfam" id="PF22534">
    <property type="entry name" value="RFC_C"/>
    <property type="match status" value="1"/>
</dbReference>
<dbReference type="Gene3D" id="1.20.272.10">
    <property type="match status" value="1"/>
</dbReference>
<dbReference type="PANTHER" id="PTHR11669:SF1">
    <property type="entry name" value="REPLICATION FACTOR C SUBUNIT 3"/>
    <property type="match status" value="1"/>
</dbReference>
<dbReference type="AlphaFoldDB" id="A0A1Y1V2N0"/>
<dbReference type="FunFam" id="3.40.50.300:FF:000136">
    <property type="entry name" value="Replication factor C subunit 5"/>
    <property type="match status" value="1"/>
</dbReference>
<dbReference type="GO" id="GO:0003677">
    <property type="term" value="F:DNA binding"/>
    <property type="evidence" value="ECO:0007669"/>
    <property type="project" value="InterPro"/>
</dbReference>
<accession>A0A1Y1V2N0</accession>
<keyword evidence="8" id="KW-1185">Reference proteome</keyword>
<evidence type="ECO:0000313" key="7">
    <source>
        <dbReference type="EMBL" id="ORX45944.1"/>
    </source>
</evidence>
<dbReference type="InterPro" id="IPR003593">
    <property type="entry name" value="AAA+_ATPase"/>
</dbReference>
<dbReference type="Gene3D" id="3.40.50.300">
    <property type="entry name" value="P-loop containing nucleotide triphosphate hydrolases"/>
    <property type="match status" value="1"/>
</dbReference>
<dbReference type="GO" id="GO:0005634">
    <property type="term" value="C:nucleus"/>
    <property type="evidence" value="ECO:0007669"/>
    <property type="project" value="UniProtKB-SubCell"/>
</dbReference>
<proteinExistence type="inferred from homology"/>
<name>A0A1Y1V2N0_9FUNG</name>
<keyword evidence="3" id="KW-0235">DNA replication</keyword>
<comment type="subcellular location">
    <subcellularLocation>
        <location evidence="1">Nucleus</location>
    </subcellularLocation>
</comment>
<dbReference type="InterPro" id="IPR027417">
    <property type="entry name" value="P-loop_NTPase"/>
</dbReference>
<dbReference type="Gene3D" id="1.10.8.60">
    <property type="match status" value="1"/>
</dbReference>
<sequence length="352" mass="40477">MLWVDKYRPTSLDKLDFHENITKQLKALTQLNDFPHIIFYGPPGAGKKTRINCVLKELFGSGVEKMKTIQKEYQTPSGKKIDLNLVVSNYHIELNPGQVTTQDRVIIQNVIKEIAQTQQIDSNAQKRFKVVLLNEADRLSKDAQHALRRTMEKYSSNLRLILCCDNTSKIISPIQSRCLLLRISAPEENEIVNILNQVASKEGIKLPQKFANTIANKSNRNLRRALLMLETARVQQYPFSEDQNVVLPDWEVYIKNLTNMILQEQSPERALQVRGKLYELIAHCIPPTLIIKTLALELAQNVDNQLKGRIFQEAAKYEANLQKGNKAIFHIEAFVIKVMAIYKKYMIDMTRF</sequence>
<organism evidence="7 8">
    <name type="scientific">Piromyces finnis</name>
    <dbReference type="NCBI Taxonomy" id="1754191"/>
    <lineage>
        <taxon>Eukaryota</taxon>
        <taxon>Fungi</taxon>
        <taxon>Fungi incertae sedis</taxon>
        <taxon>Chytridiomycota</taxon>
        <taxon>Chytridiomycota incertae sedis</taxon>
        <taxon>Neocallimastigomycetes</taxon>
        <taxon>Neocallimastigales</taxon>
        <taxon>Neocallimastigaceae</taxon>
        <taxon>Piromyces</taxon>
    </lineage>
</organism>
<dbReference type="EMBL" id="MCFH01000037">
    <property type="protein sequence ID" value="ORX45944.1"/>
    <property type="molecule type" value="Genomic_DNA"/>
</dbReference>
<reference evidence="7 8" key="1">
    <citation type="submission" date="2016-08" db="EMBL/GenBank/DDBJ databases">
        <title>Genomes of anaerobic fungi encode conserved fungal cellulosomes for biomass hydrolysis.</title>
        <authorList>
            <consortium name="DOE Joint Genome Institute"/>
            <person name="Haitjema C.H."/>
            <person name="Gilmore S.P."/>
            <person name="Henske J.K."/>
            <person name="Solomon K.V."/>
            <person name="De Groot R."/>
            <person name="Kuo A."/>
            <person name="Mondo S.J."/>
            <person name="Salamov A.A."/>
            <person name="Labutti K."/>
            <person name="Zhao Z."/>
            <person name="Chiniquy J."/>
            <person name="Barry K."/>
            <person name="Brewer H.M."/>
            <person name="Purvine S.O."/>
            <person name="Wright A.T."/>
            <person name="Boxma B."/>
            <person name="Van Alen T."/>
            <person name="Hackstein J.H."/>
            <person name="Baker S.E."/>
            <person name="Grigoriev I.V."/>
            <person name="O'Malley M.A."/>
        </authorList>
    </citation>
    <scope>NUCLEOTIDE SEQUENCE [LARGE SCALE GENOMIC DNA]</scope>
    <source>
        <strain evidence="8">finn</strain>
    </source>
</reference>
<dbReference type="OrthoDB" id="761538at2759"/>
<comment type="caution">
    <text evidence="7">The sequence shown here is derived from an EMBL/GenBank/DDBJ whole genome shotgun (WGS) entry which is preliminary data.</text>
</comment>
<dbReference type="SUPFAM" id="SSF48019">
    <property type="entry name" value="post-AAA+ oligomerization domain-like"/>
    <property type="match status" value="1"/>
</dbReference>
<evidence type="ECO:0000259" key="6">
    <source>
        <dbReference type="SMART" id="SM00382"/>
    </source>
</evidence>
<keyword evidence="4" id="KW-0539">Nucleus</keyword>
<evidence type="ECO:0000256" key="3">
    <source>
        <dbReference type="ARBA" id="ARBA00022705"/>
    </source>
</evidence>
<dbReference type="FunFam" id="1.20.272.10:FF:000002">
    <property type="entry name" value="Replication factor C subunit 3"/>
    <property type="match status" value="1"/>
</dbReference>
<dbReference type="GO" id="GO:0006271">
    <property type="term" value="P:DNA strand elongation involved in DNA replication"/>
    <property type="evidence" value="ECO:0007669"/>
    <property type="project" value="UniProtKB-ARBA"/>
</dbReference>